<feature type="compositionally biased region" description="Basic and acidic residues" evidence="1">
    <location>
        <begin position="42"/>
        <end position="76"/>
    </location>
</feature>
<accession>U9SP98</accession>
<dbReference type="HOGENOM" id="CLU_2559481_0_0_1"/>
<dbReference type="EMBL" id="KI300019">
    <property type="protein sequence ID" value="ERZ96936.1"/>
    <property type="molecule type" value="Genomic_DNA"/>
</dbReference>
<reference evidence="2" key="1">
    <citation type="submission" date="2013-07" db="EMBL/GenBank/DDBJ databases">
        <title>The genome of an arbuscular mycorrhizal fungus provides insights into the evolution of the oldest plant symbiosis.</title>
        <authorList>
            <consortium name="DOE Joint Genome Institute"/>
            <person name="Tisserant E."/>
            <person name="Malbreil M."/>
            <person name="Kuo A."/>
            <person name="Kohler A."/>
            <person name="Symeonidi A."/>
            <person name="Balestrini R."/>
            <person name="Charron P."/>
            <person name="Duensing N."/>
            <person name="Frei-dit-Frey N."/>
            <person name="Gianinazzi-Pearson V."/>
            <person name="Gilbert B."/>
            <person name="Handa Y."/>
            <person name="Hijri M."/>
            <person name="Kaul R."/>
            <person name="Kawaguchi M."/>
            <person name="Krajinski F."/>
            <person name="Lammers P."/>
            <person name="Lapierre D."/>
            <person name="Masclaux F.G."/>
            <person name="Murat C."/>
            <person name="Morin E."/>
            <person name="Ndikumana S."/>
            <person name="Pagni M."/>
            <person name="Petitpierre D."/>
            <person name="Requena N."/>
            <person name="Rosikiewicz P."/>
            <person name="Riley R."/>
            <person name="Saito K."/>
            <person name="San Clemente H."/>
            <person name="Shapiro H."/>
            <person name="van Tuinen D."/>
            <person name="Becard G."/>
            <person name="Bonfante P."/>
            <person name="Paszkowski U."/>
            <person name="Shachar-Hill Y."/>
            <person name="Young J.P."/>
            <person name="Sanders I.R."/>
            <person name="Henrissat B."/>
            <person name="Rensing S.A."/>
            <person name="Grigoriev I.V."/>
            <person name="Corradi N."/>
            <person name="Roux C."/>
            <person name="Martin F."/>
        </authorList>
    </citation>
    <scope>NUCLEOTIDE SEQUENCE</scope>
    <source>
        <strain evidence="2">DAOM 197198</strain>
    </source>
</reference>
<name>U9SP98_RHIID</name>
<gene>
    <name evidence="2" type="ORF">GLOINDRAFT_12086</name>
</gene>
<proteinExistence type="predicted"/>
<feature type="region of interest" description="Disordered" evidence="1">
    <location>
        <begin position="42"/>
        <end position="82"/>
    </location>
</feature>
<evidence type="ECO:0000313" key="2">
    <source>
        <dbReference type="EMBL" id="ERZ96936.1"/>
    </source>
</evidence>
<sequence length="82" mass="9786">MYQVTTNNNKTKDVELTKNFFYKETISIKEHTTLNDDFKKRLKDENRKTGEKEIGEKRPILESPQKREVKKEEVTKKVKKQG</sequence>
<protein>
    <submittedName>
        <fullName evidence="2">Uncharacterized protein</fullName>
    </submittedName>
</protein>
<evidence type="ECO:0000256" key="1">
    <source>
        <dbReference type="SAM" id="MobiDB-lite"/>
    </source>
</evidence>
<dbReference type="AlphaFoldDB" id="U9SP98"/>
<organism evidence="2">
    <name type="scientific">Rhizophagus irregularis (strain DAOM 181602 / DAOM 197198 / MUCL 43194)</name>
    <name type="common">Arbuscular mycorrhizal fungus</name>
    <name type="synonym">Glomus intraradices</name>
    <dbReference type="NCBI Taxonomy" id="747089"/>
    <lineage>
        <taxon>Eukaryota</taxon>
        <taxon>Fungi</taxon>
        <taxon>Fungi incertae sedis</taxon>
        <taxon>Mucoromycota</taxon>
        <taxon>Glomeromycotina</taxon>
        <taxon>Glomeromycetes</taxon>
        <taxon>Glomerales</taxon>
        <taxon>Glomeraceae</taxon>
        <taxon>Rhizophagus</taxon>
    </lineage>
</organism>